<name>A0A0F9LYW0_9ZZZZ</name>
<dbReference type="InterPro" id="IPR017968">
    <property type="entry name" value="Acylphosphatase_CS"/>
</dbReference>
<evidence type="ECO:0000256" key="2">
    <source>
        <dbReference type="ARBA" id="ARBA00008097"/>
    </source>
</evidence>
<dbReference type="GO" id="GO:0016874">
    <property type="term" value="F:ligase activity"/>
    <property type="evidence" value="ECO:0007669"/>
    <property type="project" value="UniProtKB-KW"/>
</dbReference>
<dbReference type="Pfam" id="PF22521">
    <property type="entry name" value="HypF_C_2"/>
    <property type="match status" value="1"/>
</dbReference>
<dbReference type="Pfam" id="PF07503">
    <property type="entry name" value="zf-HYPF"/>
    <property type="match status" value="2"/>
</dbReference>
<dbReference type="InterPro" id="IPR036046">
    <property type="entry name" value="Acylphosphatase-like_dom_sf"/>
</dbReference>
<dbReference type="GO" id="GO:0003725">
    <property type="term" value="F:double-stranded RNA binding"/>
    <property type="evidence" value="ECO:0007669"/>
    <property type="project" value="InterPro"/>
</dbReference>
<dbReference type="InterPro" id="IPR011125">
    <property type="entry name" value="Znf_HypF"/>
</dbReference>
<feature type="domain" description="YrdC-like" evidence="9">
    <location>
        <begin position="213"/>
        <end position="403"/>
    </location>
</feature>
<proteinExistence type="inferred from homology"/>
<dbReference type="PROSITE" id="PS51160">
    <property type="entry name" value="ACYLPHOSPHATASE_3"/>
    <property type="match status" value="1"/>
</dbReference>
<dbReference type="PANTHER" id="PTHR42959">
    <property type="entry name" value="CARBAMOYLTRANSFERASE"/>
    <property type="match status" value="1"/>
</dbReference>
<dbReference type="InterPro" id="IPR017945">
    <property type="entry name" value="DHBP_synth_RibB-like_a/b_dom"/>
</dbReference>
<dbReference type="InterPro" id="IPR001792">
    <property type="entry name" value="Acylphosphatase-like_dom"/>
</dbReference>
<evidence type="ECO:0000256" key="4">
    <source>
        <dbReference type="ARBA" id="ARBA00022723"/>
    </source>
</evidence>
<dbReference type="Pfam" id="PF00708">
    <property type="entry name" value="Acylphosphatase"/>
    <property type="match status" value="1"/>
</dbReference>
<evidence type="ECO:0000256" key="7">
    <source>
        <dbReference type="ARBA" id="ARBA00048220"/>
    </source>
</evidence>
<comment type="similarity">
    <text evidence="2">Belongs to the carbamoyltransferase HypF family.</text>
</comment>
<dbReference type="Gene3D" id="3.30.110.120">
    <property type="match status" value="1"/>
</dbReference>
<dbReference type="InterPro" id="IPR051060">
    <property type="entry name" value="Carbamoyltrans_HypF-like"/>
</dbReference>
<gene>
    <name evidence="10" type="ORF">LCGC14_1156220</name>
</gene>
<sequence length="801" mass="90384">MNSLKTFEVNISGIVQGVGFRPFLFNLARAHGLKGYILNRGNAGVRLVVQGQVNQIDSFISDVKEKKPKISFIETIEIKNLDANTIFTNIEIKKSELGRGVSLTLPPDVAVCNKCLIDMRNPNLKKYYQYPFIACAECGPRFTTVKELPYDRERSTMVKFPFCHKADPESCIHEYTDFNNRRFHAQTFACAICGPHYTLYNRKREIIENRSIEQLLQETANQILDGKIVAIKGIGGTHLVCLGDNDDIITKLRNRKGERKYKPFAIMVPNLNLIEKEFHISSIEKEYLSSYRRPIVILEKKVDNNDLILGNQIAPGLNNVGVMLPYSGIHYLLFDLIGEKPLVYTSGNKSYIPMGIENETIFRQLVDLADFFLLHNRPIFQRVDDSVLRIHNNKVKLVRRSRGYVPEYLPLPFKVKIPGAFATGPELSSTGAILRRNRIFPTQHIGDITHLETYDFLKKALFHMKNLLQINDIEVTFIACDLHPAFITTKFANELAERFNVKTYPIQHHFAHVLSLMAENKVGENEEIIGISTDGVGFGDDGNVWGGEILLVSYNGYKRLGHLEYQPMIGGDRCTKYPARMTASIVLKSLDIEEASKIFNRIGLAKDLEYKEEELKILISQYIRAKRSLPSENIPLSSSAGRILDVVSYLLGASKIKSYLGEPALRLEALASKGNYKTIKLDIEIVRDNGIYIINSSKLVLDIISLAKVKTNKLSDIADKFQREFALVFSRIAKENAELRGINKIGFTGGVAYNYSISKVIKEDIILEGFEFLEHNLIPPGDAGISTGQLIGGIFKSYETN</sequence>
<reference evidence="10" key="1">
    <citation type="journal article" date="2015" name="Nature">
        <title>Complex archaea that bridge the gap between prokaryotes and eukaryotes.</title>
        <authorList>
            <person name="Spang A."/>
            <person name="Saw J.H."/>
            <person name="Jorgensen S.L."/>
            <person name="Zaremba-Niedzwiedzka K."/>
            <person name="Martijn J."/>
            <person name="Lind A.E."/>
            <person name="van Eijk R."/>
            <person name="Schleper C."/>
            <person name="Guy L."/>
            <person name="Ettema T.J."/>
        </authorList>
    </citation>
    <scope>NUCLEOTIDE SEQUENCE</scope>
</reference>
<evidence type="ECO:0008006" key="11">
    <source>
        <dbReference type="Google" id="ProtNLM"/>
    </source>
</evidence>
<dbReference type="PANTHER" id="PTHR42959:SF1">
    <property type="entry name" value="CARBAMOYLTRANSFERASE HYPF"/>
    <property type="match status" value="1"/>
</dbReference>
<dbReference type="EMBL" id="LAZR01005598">
    <property type="protein sequence ID" value="KKM98603.1"/>
    <property type="molecule type" value="Genomic_DNA"/>
</dbReference>
<dbReference type="GO" id="GO:0051604">
    <property type="term" value="P:protein maturation"/>
    <property type="evidence" value="ECO:0007669"/>
    <property type="project" value="TreeGrafter"/>
</dbReference>
<dbReference type="InterPro" id="IPR004421">
    <property type="entry name" value="Carbamoyltransferase_HypF"/>
</dbReference>
<dbReference type="UniPathway" id="UPA00335"/>
<protein>
    <recommendedName>
        <fullName evidence="11">Carbamoyltransferase</fullName>
    </recommendedName>
</protein>
<organism evidence="10">
    <name type="scientific">marine sediment metagenome</name>
    <dbReference type="NCBI Taxonomy" id="412755"/>
    <lineage>
        <taxon>unclassified sequences</taxon>
        <taxon>metagenomes</taxon>
        <taxon>ecological metagenomes</taxon>
    </lineage>
</organism>
<keyword evidence="3" id="KW-0436">Ligase</keyword>
<dbReference type="Gene3D" id="3.90.870.50">
    <property type="match status" value="1"/>
</dbReference>
<dbReference type="PROSITE" id="PS51163">
    <property type="entry name" value="YRDC"/>
    <property type="match status" value="1"/>
</dbReference>
<evidence type="ECO:0000259" key="9">
    <source>
        <dbReference type="PROSITE" id="PS51163"/>
    </source>
</evidence>
<dbReference type="Pfam" id="PF17788">
    <property type="entry name" value="HypF_C"/>
    <property type="match status" value="1"/>
</dbReference>
<evidence type="ECO:0000256" key="1">
    <source>
        <dbReference type="ARBA" id="ARBA00004711"/>
    </source>
</evidence>
<evidence type="ECO:0000256" key="3">
    <source>
        <dbReference type="ARBA" id="ARBA00022598"/>
    </source>
</evidence>
<dbReference type="Gene3D" id="3.30.420.360">
    <property type="match status" value="1"/>
</dbReference>
<keyword evidence="4" id="KW-0479">Metal-binding</keyword>
<accession>A0A0F9LYW0</accession>
<evidence type="ECO:0000313" key="10">
    <source>
        <dbReference type="EMBL" id="KKM98603.1"/>
    </source>
</evidence>
<comment type="pathway">
    <text evidence="1">Protein modification; [NiFe] hydrogenase maturation.</text>
</comment>
<dbReference type="SUPFAM" id="SSF54975">
    <property type="entry name" value="Acylphosphatase/BLUF domain-like"/>
    <property type="match status" value="1"/>
</dbReference>
<comment type="caution">
    <text evidence="10">The sequence shown here is derived from an EMBL/GenBank/DDBJ whole genome shotgun (WGS) entry which is preliminary data.</text>
</comment>
<dbReference type="PROSITE" id="PS00150">
    <property type="entry name" value="ACYLPHOSPHATASE_1"/>
    <property type="match status" value="1"/>
</dbReference>
<dbReference type="GO" id="GO:0016743">
    <property type="term" value="F:carboxyl- or carbamoyltransferase activity"/>
    <property type="evidence" value="ECO:0007669"/>
    <property type="project" value="InterPro"/>
</dbReference>
<feature type="domain" description="Acylphosphatase-like" evidence="8">
    <location>
        <begin position="6"/>
        <end position="94"/>
    </location>
</feature>
<keyword evidence="5" id="KW-0863">Zinc-finger</keyword>
<dbReference type="NCBIfam" id="TIGR00143">
    <property type="entry name" value="hypF"/>
    <property type="match status" value="1"/>
</dbReference>
<dbReference type="InterPro" id="IPR041440">
    <property type="entry name" value="HypF_C"/>
</dbReference>
<dbReference type="InterPro" id="IPR006070">
    <property type="entry name" value="Sua5-like_dom"/>
</dbReference>
<dbReference type="PIRSF" id="PIRSF006256">
    <property type="entry name" value="CMPcnvr_hdrg_mat"/>
    <property type="match status" value="1"/>
</dbReference>
<comment type="catalytic activity">
    <reaction evidence="7">
        <text>C-terminal L-cysteinyl-[HypE protein] + carbamoyl phosphate + ATP + H2O = C-terminal S-carboxamide-L-cysteinyl-[HypE protein] + AMP + phosphate + diphosphate + H(+)</text>
        <dbReference type="Rhea" id="RHEA:55636"/>
        <dbReference type="Rhea" id="RHEA-COMP:14247"/>
        <dbReference type="Rhea" id="RHEA-COMP:14392"/>
        <dbReference type="ChEBI" id="CHEBI:15377"/>
        <dbReference type="ChEBI" id="CHEBI:15378"/>
        <dbReference type="ChEBI" id="CHEBI:30616"/>
        <dbReference type="ChEBI" id="CHEBI:33019"/>
        <dbReference type="ChEBI" id="CHEBI:43474"/>
        <dbReference type="ChEBI" id="CHEBI:58228"/>
        <dbReference type="ChEBI" id="CHEBI:76913"/>
        <dbReference type="ChEBI" id="CHEBI:139126"/>
        <dbReference type="ChEBI" id="CHEBI:456215"/>
    </reaction>
</comment>
<dbReference type="InterPro" id="IPR055128">
    <property type="entry name" value="HypF_C_2"/>
</dbReference>
<dbReference type="AlphaFoldDB" id="A0A0F9LYW0"/>
<dbReference type="GO" id="GO:0008270">
    <property type="term" value="F:zinc ion binding"/>
    <property type="evidence" value="ECO:0007669"/>
    <property type="project" value="UniProtKB-KW"/>
</dbReference>
<dbReference type="Pfam" id="PF01300">
    <property type="entry name" value="Sua5_yciO_yrdC"/>
    <property type="match status" value="1"/>
</dbReference>
<evidence type="ECO:0000256" key="6">
    <source>
        <dbReference type="ARBA" id="ARBA00022833"/>
    </source>
</evidence>
<evidence type="ECO:0000256" key="5">
    <source>
        <dbReference type="ARBA" id="ARBA00022771"/>
    </source>
</evidence>
<keyword evidence="6" id="KW-0862">Zinc</keyword>
<dbReference type="SUPFAM" id="SSF55821">
    <property type="entry name" value="YrdC/RibB"/>
    <property type="match status" value="1"/>
</dbReference>
<dbReference type="Gene3D" id="3.30.420.40">
    <property type="match status" value="1"/>
</dbReference>
<evidence type="ECO:0000259" key="8">
    <source>
        <dbReference type="PROSITE" id="PS51160"/>
    </source>
</evidence>